<protein>
    <recommendedName>
        <fullName evidence="1">Ricin B lectin domain-containing protein</fullName>
    </recommendedName>
</protein>
<dbReference type="SUPFAM" id="SSF50370">
    <property type="entry name" value="Ricin B-like lectins"/>
    <property type="match status" value="1"/>
</dbReference>
<dbReference type="AlphaFoldDB" id="A0A6S7GWR4"/>
<dbReference type="Pfam" id="PF00652">
    <property type="entry name" value="Ricin_B_lectin"/>
    <property type="match status" value="1"/>
</dbReference>
<evidence type="ECO:0000313" key="3">
    <source>
        <dbReference type="Proteomes" id="UP001152795"/>
    </source>
</evidence>
<evidence type="ECO:0000259" key="1">
    <source>
        <dbReference type="Pfam" id="PF00652"/>
    </source>
</evidence>
<gene>
    <name evidence="2" type="ORF">PACLA_8A083709</name>
</gene>
<feature type="domain" description="Ricin B lectin" evidence="1">
    <location>
        <begin position="12"/>
        <end position="128"/>
    </location>
</feature>
<evidence type="ECO:0000313" key="2">
    <source>
        <dbReference type="EMBL" id="CAB3994456.1"/>
    </source>
</evidence>
<keyword evidence="3" id="KW-1185">Reference proteome</keyword>
<sequence>MALQTPPGCFFVQNRFNGHVLQIESETSNVSLRPKSDNASGDQLWYKDGNFIKSKHNNLALTMNPGMAVTGAKLYVACCQWSPYQKWITKQKCRIANHMEQCLVLQTDDSSNVRVKLEHWNDDPKQLWDFVPVGKKTTSEERISLLSTTTEI</sequence>
<dbReference type="InterPro" id="IPR000772">
    <property type="entry name" value="Ricin_B_lectin"/>
</dbReference>
<dbReference type="OrthoDB" id="10342796at2759"/>
<dbReference type="Gene3D" id="2.80.10.50">
    <property type="match status" value="1"/>
</dbReference>
<reference evidence="2" key="1">
    <citation type="submission" date="2020-04" db="EMBL/GenBank/DDBJ databases">
        <authorList>
            <person name="Alioto T."/>
            <person name="Alioto T."/>
            <person name="Gomez Garrido J."/>
        </authorList>
    </citation>
    <scope>NUCLEOTIDE SEQUENCE</scope>
    <source>
        <strain evidence="2">A484AB</strain>
    </source>
</reference>
<proteinExistence type="predicted"/>
<organism evidence="2 3">
    <name type="scientific">Paramuricea clavata</name>
    <name type="common">Red gorgonian</name>
    <name type="synonym">Violescent sea-whip</name>
    <dbReference type="NCBI Taxonomy" id="317549"/>
    <lineage>
        <taxon>Eukaryota</taxon>
        <taxon>Metazoa</taxon>
        <taxon>Cnidaria</taxon>
        <taxon>Anthozoa</taxon>
        <taxon>Octocorallia</taxon>
        <taxon>Malacalcyonacea</taxon>
        <taxon>Plexauridae</taxon>
        <taxon>Paramuricea</taxon>
    </lineage>
</organism>
<accession>A0A6S7GWR4</accession>
<dbReference type="Proteomes" id="UP001152795">
    <property type="component" value="Unassembled WGS sequence"/>
</dbReference>
<dbReference type="EMBL" id="CACRXK020002468">
    <property type="protein sequence ID" value="CAB3994456.1"/>
    <property type="molecule type" value="Genomic_DNA"/>
</dbReference>
<comment type="caution">
    <text evidence="2">The sequence shown here is derived from an EMBL/GenBank/DDBJ whole genome shotgun (WGS) entry which is preliminary data.</text>
</comment>
<dbReference type="InterPro" id="IPR035992">
    <property type="entry name" value="Ricin_B-like_lectins"/>
</dbReference>
<name>A0A6S7GWR4_PARCT</name>